<dbReference type="Proteomes" id="UP001634394">
    <property type="component" value="Unassembled WGS sequence"/>
</dbReference>
<gene>
    <name evidence="1" type="ORF">ACJMK2_003032</name>
</gene>
<dbReference type="EMBL" id="JBJQND010000001">
    <property type="protein sequence ID" value="KAL3890754.1"/>
    <property type="molecule type" value="Genomic_DNA"/>
</dbReference>
<organism evidence="1 2">
    <name type="scientific">Sinanodonta woodiana</name>
    <name type="common">Chinese pond mussel</name>
    <name type="synonym">Anodonta woodiana</name>
    <dbReference type="NCBI Taxonomy" id="1069815"/>
    <lineage>
        <taxon>Eukaryota</taxon>
        <taxon>Metazoa</taxon>
        <taxon>Spiralia</taxon>
        <taxon>Lophotrochozoa</taxon>
        <taxon>Mollusca</taxon>
        <taxon>Bivalvia</taxon>
        <taxon>Autobranchia</taxon>
        <taxon>Heteroconchia</taxon>
        <taxon>Palaeoheterodonta</taxon>
        <taxon>Unionida</taxon>
        <taxon>Unionoidea</taxon>
        <taxon>Unionidae</taxon>
        <taxon>Unioninae</taxon>
        <taxon>Sinanodonta</taxon>
    </lineage>
</organism>
<comment type="caution">
    <text evidence="1">The sequence shown here is derived from an EMBL/GenBank/DDBJ whole genome shotgun (WGS) entry which is preliminary data.</text>
</comment>
<reference evidence="1 2" key="1">
    <citation type="submission" date="2024-11" db="EMBL/GenBank/DDBJ databases">
        <title>Chromosome-level genome assembly of the freshwater bivalve Anodonta woodiana.</title>
        <authorList>
            <person name="Chen X."/>
        </authorList>
    </citation>
    <scope>NUCLEOTIDE SEQUENCE [LARGE SCALE GENOMIC DNA]</scope>
    <source>
        <strain evidence="1">MN2024</strain>
        <tissue evidence="1">Gills</tissue>
    </source>
</reference>
<proteinExistence type="predicted"/>
<accession>A0ABD3XWZ5</accession>
<evidence type="ECO:0000313" key="1">
    <source>
        <dbReference type="EMBL" id="KAL3890754.1"/>
    </source>
</evidence>
<evidence type="ECO:0000313" key="2">
    <source>
        <dbReference type="Proteomes" id="UP001634394"/>
    </source>
</evidence>
<dbReference type="AlphaFoldDB" id="A0ABD3XWZ5"/>
<keyword evidence="2" id="KW-1185">Reference proteome</keyword>
<sequence length="290" mass="33901">MDEENHQMEQRDDSRPYFRRQKGIIMAVGFDDPDALESLWTSFKSGKLNAALQEALLTPSIMHSVEASKIVLHTRLFEDEYTLCHDELYIQTSKRENVQSMHNDLTMIARIKEYQKFLNQDVMSVRDLENQMEHSLGEFMAVLKQVFPNTMTKLQNLQELETIIKDAQGTKFKQNGSLDLYIQLIERMNKLYQELYISVAIPLLQIHSVCENETQRKAKECIVEKIRYISKLLRSDTDLQKVSHPGWSVKVIKREEGLFLGLISLVPISVEHAYDIDLLIDEYMRQFPDR</sequence>
<protein>
    <submittedName>
        <fullName evidence="1">Uncharacterized protein</fullName>
    </submittedName>
</protein>
<name>A0ABD3XWZ5_SINWO</name>